<dbReference type="InterPro" id="IPR027124">
    <property type="entry name" value="Swc5/CFDP1/2"/>
</dbReference>
<dbReference type="AlphaFoldDB" id="A0A212FD62"/>
<protein>
    <submittedName>
        <fullName evidence="2">Endonuclease-reverse transcriptase</fullName>
    </submittedName>
</protein>
<evidence type="ECO:0000313" key="2">
    <source>
        <dbReference type="EMBL" id="OWR51681.1"/>
    </source>
</evidence>
<feature type="region of interest" description="Disordered" evidence="1">
    <location>
        <begin position="50"/>
        <end position="93"/>
    </location>
</feature>
<organism evidence="2 3">
    <name type="scientific">Danaus plexippus plexippus</name>
    <dbReference type="NCBI Taxonomy" id="278856"/>
    <lineage>
        <taxon>Eukaryota</taxon>
        <taxon>Metazoa</taxon>
        <taxon>Ecdysozoa</taxon>
        <taxon>Arthropoda</taxon>
        <taxon>Hexapoda</taxon>
        <taxon>Insecta</taxon>
        <taxon>Pterygota</taxon>
        <taxon>Neoptera</taxon>
        <taxon>Endopterygota</taxon>
        <taxon>Lepidoptera</taxon>
        <taxon>Glossata</taxon>
        <taxon>Ditrysia</taxon>
        <taxon>Papilionoidea</taxon>
        <taxon>Nymphalidae</taxon>
        <taxon>Danainae</taxon>
        <taxon>Danaini</taxon>
        <taxon>Danaina</taxon>
        <taxon>Danaus</taxon>
        <taxon>Danaus</taxon>
    </lineage>
</organism>
<evidence type="ECO:0000256" key="1">
    <source>
        <dbReference type="SAM" id="MobiDB-lite"/>
    </source>
</evidence>
<dbReference type="STRING" id="278856.A0A212FD62"/>
<dbReference type="GO" id="GO:0004519">
    <property type="term" value="F:endonuclease activity"/>
    <property type="evidence" value="ECO:0007669"/>
    <property type="project" value="UniProtKB-KW"/>
</dbReference>
<dbReference type="PANTHER" id="PTHR23227">
    <property type="entry name" value="BUCENTAUR RELATED"/>
    <property type="match status" value="1"/>
</dbReference>
<sequence>MGSQVGGFIRAGGERTLYWSGDTQVFQEDYDLDIRKPPIVKRKAIYYTGMRQNKKRENTKARASPSSDGEDRTAIDSRAFPQATRRNNGSPQCPKFVNCPEADKREFWEDLHAHQMTIPKTEHTLILILNGNVGVGMGGIDGRHGGYGFGKLNREGETILASHDLAVVNSFFKKKDVHLMTYKSLKHKTLKYK</sequence>
<dbReference type="PANTHER" id="PTHR23227:SF67">
    <property type="entry name" value="CRANIOFACIAL DEVELOPMENT PROTEIN 2-LIKE"/>
    <property type="match status" value="1"/>
</dbReference>
<dbReference type="Proteomes" id="UP000007151">
    <property type="component" value="Unassembled WGS sequence"/>
</dbReference>
<keyword evidence="3" id="KW-1185">Reference proteome</keyword>
<evidence type="ECO:0000313" key="3">
    <source>
        <dbReference type="Proteomes" id="UP000007151"/>
    </source>
</evidence>
<dbReference type="InParanoid" id="A0A212FD62"/>
<gene>
    <name evidence="2" type="ORF">KGM_211209</name>
</gene>
<comment type="caution">
    <text evidence="2">The sequence shown here is derived from an EMBL/GenBank/DDBJ whole genome shotgun (WGS) entry which is preliminary data.</text>
</comment>
<keyword evidence="2" id="KW-0255">Endonuclease</keyword>
<keyword evidence="2" id="KW-0378">Hydrolase</keyword>
<dbReference type="GO" id="GO:0003964">
    <property type="term" value="F:RNA-directed DNA polymerase activity"/>
    <property type="evidence" value="ECO:0007669"/>
    <property type="project" value="UniProtKB-KW"/>
</dbReference>
<accession>A0A212FD62</accession>
<name>A0A212FD62_DANPL</name>
<proteinExistence type="predicted"/>
<dbReference type="KEGG" id="dpl:KGM_211209"/>
<reference evidence="2 3" key="1">
    <citation type="journal article" date="2011" name="Cell">
        <title>The monarch butterfly genome yields insights into long-distance migration.</title>
        <authorList>
            <person name="Zhan S."/>
            <person name="Merlin C."/>
            <person name="Boore J.L."/>
            <person name="Reppert S.M."/>
        </authorList>
    </citation>
    <scope>NUCLEOTIDE SEQUENCE [LARGE SCALE GENOMIC DNA]</scope>
    <source>
        <strain evidence="2">F-2</strain>
    </source>
</reference>
<dbReference type="EMBL" id="AGBW02009105">
    <property type="protein sequence ID" value="OWR51681.1"/>
    <property type="molecule type" value="Genomic_DNA"/>
</dbReference>
<keyword evidence="2" id="KW-0540">Nuclease</keyword>